<dbReference type="STRING" id="682795.AciX8_1760"/>
<sequence length="68" mass="7332">MFGTVGEIALITFVMPIGMLRADSAGCGEISSLLIHVRSSCHRFFTFVFVAFGLLGHLGRCRCISLAP</sequence>
<dbReference type="AlphaFoldDB" id="G8NQF0"/>
<dbReference type="KEGG" id="gma:AciX8_1760"/>
<evidence type="ECO:0000313" key="2">
    <source>
        <dbReference type="Proteomes" id="UP000007113"/>
    </source>
</evidence>
<accession>G8NQF0</accession>
<evidence type="ECO:0000313" key="1">
    <source>
        <dbReference type="EMBL" id="AEU36099.1"/>
    </source>
</evidence>
<dbReference type="EMBL" id="CP003130">
    <property type="protein sequence ID" value="AEU36099.1"/>
    <property type="molecule type" value="Genomic_DNA"/>
</dbReference>
<organism evidence="1 2">
    <name type="scientific">Granulicella mallensis (strain ATCC BAA-1857 / DSM 23137 / MP5ACTX8)</name>
    <dbReference type="NCBI Taxonomy" id="682795"/>
    <lineage>
        <taxon>Bacteria</taxon>
        <taxon>Pseudomonadati</taxon>
        <taxon>Acidobacteriota</taxon>
        <taxon>Terriglobia</taxon>
        <taxon>Terriglobales</taxon>
        <taxon>Acidobacteriaceae</taxon>
        <taxon>Granulicella</taxon>
    </lineage>
</organism>
<dbReference type="HOGENOM" id="CLU_2788051_0_0_0"/>
<dbReference type="Proteomes" id="UP000007113">
    <property type="component" value="Chromosome"/>
</dbReference>
<proteinExistence type="predicted"/>
<reference evidence="1 2" key="1">
    <citation type="submission" date="2011-11" db="EMBL/GenBank/DDBJ databases">
        <title>Complete sequence of Granulicella mallensis MP5ACTX8.</title>
        <authorList>
            <consortium name="US DOE Joint Genome Institute"/>
            <person name="Lucas S."/>
            <person name="Copeland A."/>
            <person name="Lapidus A."/>
            <person name="Cheng J.-F."/>
            <person name="Goodwin L."/>
            <person name="Pitluck S."/>
            <person name="Peters L."/>
            <person name="Lu M."/>
            <person name="Detter J.C."/>
            <person name="Han C."/>
            <person name="Tapia R."/>
            <person name="Land M."/>
            <person name="Hauser L."/>
            <person name="Kyrpides N."/>
            <person name="Ivanova N."/>
            <person name="Mikhailova N."/>
            <person name="Pagani I."/>
            <person name="Rawat S."/>
            <person name="Mannisto M."/>
            <person name="Haggblom M."/>
            <person name="Woyke T."/>
        </authorList>
    </citation>
    <scope>NUCLEOTIDE SEQUENCE [LARGE SCALE GENOMIC DNA]</scope>
    <source>
        <strain evidence="2">ATCC BAA-1857 / DSM 23137 / MP5ACTX8</strain>
    </source>
</reference>
<protein>
    <submittedName>
        <fullName evidence="1">Uncharacterized protein</fullName>
    </submittedName>
</protein>
<gene>
    <name evidence="1" type="ordered locus">AciX8_1760</name>
</gene>
<name>G8NQF0_GRAMM</name>
<keyword evidence="2" id="KW-1185">Reference proteome</keyword>